<proteinExistence type="predicted"/>
<reference evidence="2" key="1">
    <citation type="submission" date="2021-09" db="EMBL/GenBank/DDBJ databases">
        <title>A high-quality genome of the endoparasitic fungus Hirsutella rhossiliensis with a comparison of Hirsutella genomes reveals transposable elements contributing to genome size variation.</title>
        <authorList>
            <person name="Lin R."/>
            <person name="Jiao Y."/>
            <person name="Sun X."/>
            <person name="Ling J."/>
            <person name="Xie B."/>
            <person name="Cheng X."/>
        </authorList>
    </citation>
    <scope>NUCLEOTIDE SEQUENCE</scope>
    <source>
        <strain evidence="2">HR02</strain>
    </source>
</reference>
<protein>
    <submittedName>
        <fullName evidence="2">HD domain-containing protein</fullName>
    </submittedName>
</protein>
<dbReference type="Gene3D" id="1.10.3210.10">
    <property type="entry name" value="Hypothetical protein af1432"/>
    <property type="match status" value="1"/>
</dbReference>
<sequence>MESTDDDDTQSRFPSTPVSSAALALARRALAEPILNHSLRVFLIAQWLSHSQLDDAAGTQRDGSATKGLDLLFVACVCHDLGTSHAQDGPERFEVRGADAAANHLRAHGVGETDCHAVWVAIALHTSPGIAERIHPLARLVRRAVLVDFSEAARRQAEADGCPCADFEARLPRLGIERCLADAVVAQAGPREALPRVDSLIWPSSEKHPAASWPGILLRAHLENPGHDGINPAF</sequence>
<feature type="domain" description="HD/PDEase" evidence="1">
    <location>
        <begin position="30"/>
        <end position="113"/>
    </location>
</feature>
<organism evidence="2 3">
    <name type="scientific">Hirsutella rhossiliensis</name>
    <dbReference type="NCBI Taxonomy" id="111463"/>
    <lineage>
        <taxon>Eukaryota</taxon>
        <taxon>Fungi</taxon>
        <taxon>Dikarya</taxon>
        <taxon>Ascomycota</taxon>
        <taxon>Pezizomycotina</taxon>
        <taxon>Sordariomycetes</taxon>
        <taxon>Hypocreomycetidae</taxon>
        <taxon>Hypocreales</taxon>
        <taxon>Ophiocordycipitaceae</taxon>
        <taxon>Hirsutella</taxon>
    </lineage>
</organism>
<dbReference type="SMART" id="SM00471">
    <property type="entry name" value="HDc"/>
    <property type="match status" value="1"/>
</dbReference>
<dbReference type="Pfam" id="PF01966">
    <property type="entry name" value="HD"/>
    <property type="match status" value="1"/>
</dbReference>
<evidence type="ECO:0000259" key="1">
    <source>
        <dbReference type="SMART" id="SM00471"/>
    </source>
</evidence>
<dbReference type="Proteomes" id="UP000824596">
    <property type="component" value="Unassembled WGS sequence"/>
</dbReference>
<evidence type="ECO:0000313" key="3">
    <source>
        <dbReference type="Proteomes" id="UP000824596"/>
    </source>
</evidence>
<dbReference type="PANTHER" id="PTHR35569">
    <property type="entry name" value="CYANAMIDE HYDRATASE DDI2-RELATED"/>
    <property type="match status" value="1"/>
</dbReference>
<dbReference type="PANTHER" id="PTHR35569:SF1">
    <property type="entry name" value="CYANAMIDE HYDRATASE DDI2-RELATED"/>
    <property type="match status" value="1"/>
</dbReference>
<gene>
    <name evidence="2" type="ORF">HRG_05037</name>
</gene>
<evidence type="ECO:0000313" key="2">
    <source>
        <dbReference type="EMBL" id="KAH0964609.1"/>
    </source>
</evidence>
<comment type="caution">
    <text evidence="2">The sequence shown here is derived from an EMBL/GenBank/DDBJ whole genome shotgun (WGS) entry which is preliminary data.</text>
</comment>
<dbReference type="InterPro" id="IPR003607">
    <property type="entry name" value="HD/PDEase_dom"/>
</dbReference>
<dbReference type="SUPFAM" id="SSF109604">
    <property type="entry name" value="HD-domain/PDEase-like"/>
    <property type="match status" value="1"/>
</dbReference>
<dbReference type="EMBL" id="JAIZPD010000004">
    <property type="protein sequence ID" value="KAH0964609.1"/>
    <property type="molecule type" value="Genomic_DNA"/>
</dbReference>
<dbReference type="InterPro" id="IPR006674">
    <property type="entry name" value="HD_domain"/>
</dbReference>
<keyword evidence="3" id="KW-1185">Reference proteome</keyword>
<dbReference type="OrthoDB" id="2378324at2759"/>
<name>A0A9P8SJW6_9HYPO</name>
<dbReference type="RefSeq" id="XP_044722122.1">
    <property type="nucleotide sequence ID" value="XM_044863508.1"/>
</dbReference>
<accession>A0A9P8SJW6</accession>
<dbReference type="GeneID" id="68354166"/>
<dbReference type="AlphaFoldDB" id="A0A9P8SJW6"/>